<dbReference type="PANTHER" id="PTHR34136">
    <property type="match status" value="1"/>
</dbReference>
<dbReference type="InterPro" id="IPR004629">
    <property type="entry name" value="WecG_TagA_CpsF"/>
</dbReference>
<protein>
    <submittedName>
        <fullName evidence="3">Uncharacterized protein</fullName>
    </submittedName>
</protein>
<proteinExistence type="predicted"/>
<dbReference type="GO" id="GO:0016758">
    <property type="term" value="F:hexosyltransferase activity"/>
    <property type="evidence" value="ECO:0007669"/>
    <property type="project" value="TreeGrafter"/>
</dbReference>
<accession>A0A1F7UII0</accession>
<dbReference type="AlphaFoldDB" id="A0A1F7UII0"/>
<reference evidence="3 4" key="1">
    <citation type="journal article" date="2016" name="Nat. Commun.">
        <title>Thousands of microbial genomes shed light on interconnected biogeochemical processes in an aquifer system.</title>
        <authorList>
            <person name="Anantharaman K."/>
            <person name="Brown C.T."/>
            <person name="Hug L.A."/>
            <person name="Sharon I."/>
            <person name="Castelle C.J."/>
            <person name="Probst A.J."/>
            <person name="Thomas B.C."/>
            <person name="Singh A."/>
            <person name="Wilkins M.J."/>
            <person name="Karaoz U."/>
            <person name="Brodie E.L."/>
            <person name="Williams K.H."/>
            <person name="Hubbard S.S."/>
            <person name="Banfield J.F."/>
        </authorList>
    </citation>
    <scope>NUCLEOTIDE SEQUENCE [LARGE SCALE GENOMIC DNA]</scope>
</reference>
<dbReference type="NCBIfam" id="TIGR00696">
    <property type="entry name" value="wecG_tagA_cpsF"/>
    <property type="match status" value="1"/>
</dbReference>
<dbReference type="EMBL" id="MGEH01000037">
    <property type="protein sequence ID" value="OGL78106.1"/>
    <property type="molecule type" value="Genomic_DNA"/>
</dbReference>
<dbReference type="STRING" id="1802399.A3E39_04280"/>
<keyword evidence="2" id="KW-0808">Transferase</keyword>
<evidence type="ECO:0000256" key="2">
    <source>
        <dbReference type="ARBA" id="ARBA00022679"/>
    </source>
</evidence>
<dbReference type="CDD" id="cd06533">
    <property type="entry name" value="Glyco_transf_WecG_TagA"/>
    <property type="match status" value="1"/>
</dbReference>
<dbReference type="PANTHER" id="PTHR34136:SF1">
    <property type="entry name" value="UDP-N-ACETYL-D-MANNOSAMINURONIC ACID TRANSFERASE"/>
    <property type="match status" value="1"/>
</dbReference>
<dbReference type="Proteomes" id="UP000176603">
    <property type="component" value="Unassembled WGS sequence"/>
</dbReference>
<name>A0A1F7UII0_9BACT</name>
<dbReference type="Pfam" id="PF03808">
    <property type="entry name" value="Glyco_tran_WecG"/>
    <property type="match status" value="1"/>
</dbReference>
<evidence type="ECO:0000256" key="1">
    <source>
        <dbReference type="ARBA" id="ARBA00022676"/>
    </source>
</evidence>
<sequence>MTSSSFECFGVRVDGLRLEDVIKRVAEATRTLWIVTLNPEILLEARRNIAYRDVLNRADMRIVDGVGLLAFGRLRGSRPERTTGVDLAQALVERAASQGQTVAFVGGEKGIREKALAHQTKRFPTLKGIQTPTGTISLTGQGDEQDDEARHRLSLLAPEVILVALGHPKQEFWISRHINEFPTAKVIVGIGGTFDYWSGAVPRAPRWMRTIGLEWLFRLIREPKRFKRIVNAVVLFPVLVMVDAVRGRHRSIPMDITS</sequence>
<comment type="caution">
    <text evidence="3">The sequence shown here is derived from an EMBL/GenBank/DDBJ whole genome shotgun (WGS) entry which is preliminary data.</text>
</comment>
<organism evidence="3 4">
    <name type="scientific">Candidatus Uhrbacteria bacterium RIFCSPHIGHO2_12_FULL_60_25</name>
    <dbReference type="NCBI Taxonomy" id="1802399"/>
    <lineage>
        <taxon>Bacteria</taxon>
        <taxon>Candidatus Uhriibacteriota</taxon>
    </lineage>
</organism>
<evidence type="ECO:0000313" key="4">
    <source>
        <dbReference type="Proteomes" id="UP000176603"/>
    </source>
</evidence>
<evidence type="ECO:0000313" key="3">
    <source>
        <dbReference type="EMBL" id="OGL78106.1"/>
    </source>
</evidence>
<gene>
    <name evidence="3" type="ORF">A3E39_04280</name>
</gene>
<keyword evidence="1" id="KW-0328">Glycosyltransferase</keyword>